<feature type="compositionally biased region" description="Basic and acidic residues" evidence="1">
    <location>
        <begin position="1"/>
        <end position="11"/>
    </location>
</feature>
<dbReference type="AlphaFoldDB" id="C1F959"/>
<reference evidence="2 3" key="1">
    <citation type="journal article" date="2009" name="Appl. Environ. Microbiol.">
        <title>Three genomes from the phylum Acidobacteria provide insight into the lifestyles of these microorganisms in soils.</title>
        <authorList>
            <person name="Ward N.L."/>
            <person name="Challacombe J.F."/>
            <person name="Janssen P.H."/>
            <person name="Henrissat B."/>
            <person name="Coutinho P.M."/>
            <person name="Wu M."/>
            <person name="Xie G."/>
            <person name="Haft D.H."/>
            <person name="Sait M."/>
            <person name="Badger J."/>
            <person name="Barabote R.D."/>
            <person name="Bradley B."/>
            <person name="Brettin T.S."/>
            <person name="Brinkac L.M."/>
            <person name="Bruce D."/>
            <person name="Creasy T."/>
            <person name="Daugherty S.C."/>
            <person name="Davidsen T.M."/>
            <person name="DeBoy R.T."/>
            <person name="Detter J.C."/>
            <person name="Dodson R.J."/>
            <person name="Durkin A.S."/>
            <person name="Ganapathy A."/>
            <person name="Gwinn-Giglio M."/>
            <person name="Han C.S."/>
            <person name="Khouri H."/>
            <person name="Kiss H."/>
            <person name="Kothari S.P."/>
            <person name="Madupu R."/>
            <person name="Nelson K.E."/>
            <person name="Nelson W.C."/>
            <person name="Paulsen I."/>
            <person name="Penn K."/>
            <person name="Ren Q."/>
            <person name="Rosovitz M.J."/>
            <person name="Selengut J.D."/>
            <person name="Shrivastava S."/>
            <person name="Sullivan S.A."/>
            <person name="Tapia R."/>
            <person name="Thompson L.S."/>
            <person name="Watkins K.L."/>
            <person name="Yang Q."/>
            <person name="Yu C."/>
            <person name="Zafar N."/>
            <person name="Zhou L."/>
            <person name="Kuske C.R."/>
        </authorList>
    </citation>
    <scope>NUCLEOTIDE SEQUENCE [LARGE SCALE GENOMIC DNA]</scope>
    <source>
        <strain evidence="3">ATCC 51196 / DSM 11244 / BCRC 80197 / JCM 7670 / NBRC 15755 / NCIMB 13165 / 161</strain>
    </source>
</reference>
<protein>
    <submittedName>
        <fullName evidence="2">Uncharacterized protein</fullName>
    </submittedName>
</protein>
<gene>
    <name evidence="2" type="ordered locus">ACP_0212</name>
</gene>
<evidence type="ECO:0000313" key="3">
    <source>
        <dbReference type="Proteomes" id="UP000002207"/>
    </source>
</evidence>
<dbReference type="HOGENOM" id="CLU_3338918_0_0_0"/>
<sequence>MRHSERSEESRPFPGIQTPPEVSPTIPALYEGTDFSS</sequence>
<dbReference type="EMBL" id="CP001472">
    <property type="protein sequence ID" value="ACO31969.1"/>
    <property type="molecule type" value="Genomic_DNA"/>
</dbReference>
<name>C1F959_ACIC5</name>
<accession>C1F959</accession>
<evidence type="ECO:0000313" key="2">
    <source>
        <dbReference type="EMBL" id="ACO31969.1"/>
    </source>
</evidence>
<dbReference type="KEGG" id="aca:ACP_0212"/>
<organism evidence="2 3">
    <name type="scientific">Acidobacterium capsulatum (strain ATCC 51196 / DSM 11244 / BCRC 80197 / JCM 7670 / NBRC 15755 / NCIMB 13165 / 161)</name>
    <dbReference type="NCBI Taxonomy" id="240015"/>
    <lineage>
        <taxon>Bacteria</taxon>
        <taxon>Pseudomonadati</taxon>
        <taxon>Acidobacteriota</taxon>
        <taxon>Terriglobia</taxon>
        <taxon>Terriglobales</taxon>
        <taxon>Acidobacteriaceae</taxon>
        <taxon>Acidobacterium</taxon>
    </lineage>
</organism>
<keyword evidence="3" id="KW-1185">Reference proteome</keyword>
<proteinExistence type="predicted"/>
<dbReference type="Proteomes" id="UP000002207">
    <property type="component" value="Chromosome"/>
</dbReference>
<dbReference type="InParanoid" id="C1F959"/>
<dbReference type="STRING" id="240015.ACP_0212"/>
<feature type="region of interest" description="Disordered" evidence="1">
    <location>
        <begin position="1"/>
        <end position="37"/>
    </location>
</feature>
<evidence type="ECO:0000256" key="1">
    <source>
        <dbReference type="SAM" id="MobiDB-lite"/>
    </source>
</evidence>